<accession>A0ABY2FZZ1</accession>
<dbReference type="InterPro" id="IPR058238">
    <property type="entry name" value="Lant_leader_dom"/>
</dbReference>
<dbReference type="Proteomes" id="UP000295709">
    <property type="component" value="Unassembled WGS sequence"/>
</dbReference>
<comment type="caution">
    <text evidence="1">The sequence shown here is derived from an EMBL/GenBank/DDBJ whole genome shotgun (WGS) entry which is preliminary data.</text>
</comment>
<proteinExistence type="predicted"/>
<gene>
    <name evidence="1" type="ORF">BCF50_0796</name>
</gene>
<protein>
    <recommendedName>
        <fullName evidence="3">Bacteriocin</fullName>
    </recommendedName>
</protein>
<evidence type="ECO:0008006" key="3">
    <source>
        <dbReference type="Google" id="ProtNLM"/>
    </source>
</evidence>
<sequence>MKTKKFSALQINKKAVANLNDVQLNAVKGGKGAVAGCSNGGITCETPGSTVIIKTRVS</sequence>
<dbReference type="EMBL" id="SOQW01000001">
    <property type="protein sequence ID" value="TDX95023.1"/>
    <property type="molecule type" value="Genomic_DNA"/>
</dbReference>
<keyword evidence="2" id="KW-1185">Reference proteome</keyword>
<organism evidence="1 2">
    <name type="scientific">Chryseobacterium daecheongense</name>
    <dbReference type="NCBI Taxonomy" id="192389"/>
    <lineage>
        <taxon>Bacteria</taxon>
        <taxon>Pseudomonadati</taxon>
        <taxon>Bacteroidota</taxon>
        <taxon>Flavobacteriia</taxon>
        <taxon>Flavobacteriales</taxon>
        <taxon>Weeksellaceae</taxon>
        <taxon>Chryseobacterium group</taxon>
        <taxon>Chryseobacterium</taxon>
    </lineage>
</organism>
<dbReference type="NCBIfam" id="NF038153">
    <property type="entry name" value="lant_leader_L1a"/>
    <property type="match status" value="1"/>
</dbReference>
<reference evidence="1 2" key="1">
    <citation type="submission" date="2019-03" db="EMBL/GenBank/DDBJ databases">
        <title>Genomic Encyclopedia of Archaeal and Bacterial Type Strains, Phase II (KMG-II): from individual species to whole genera.</title>
        <authorList>
            <person name="Goeker M."/>
        </authorList>
    </citation>
    <scope>NUCLEOTIDE SEQUENCE [LARGE SCALE GENOMIC DNA]</scope>
    <source>
        <strain evidence="1 2">DSM 15235</strain>
    </source>
</reference>
<evidence type="ECO:0000313" key="2">
    <source>
        <dbReference type="Proteomes" id="UP000295709"/>
    </source>
</evidence>
<name>A0ABY2FZZ1_9FLAO</name>
<evidence type="ECO:0000313" key="1">
    <source>
        <dbReference type="EMBL" id="TDX95023.1"/>
    </source>
</evidence>
<dbReference type="RefSeq" id="WP_166668312.1">
    <property type="nucleotide sequence ID" value="NZ_CP095185.1"/>
</dbReference>